<accession>A0AAU9J4T5</accession>
<dbReference type="EC" id="2.3.1.225" evidence="7"/>
<dbReference type="GO" id="GO:0019706">
    <property type="term" value="F:protein-cysteine S-palmitoyltransferase activity"/>
    <property type="evidence" value="ECO:0007669"/>
    <property type="project" value="UniProtKB-EC"/>
</dbReference>
<feature type="transmembrane region" description="Helical" evidence="7">
    <location>
        <begin position="263"/>
        <end position="288"/>
    </location>
</feature>
<reference evidence="9" key="1">
    <citation type="submission" date="2021-09" db="EMBL/GenBank/DDBJ databases">
        <authorList>
            <consortium name="AG Swart"/>
            <person name="Singh M."/>
            <person name="Singh A."/>
            <person name="Seah K."/>
            <person name="Emmerich C."/>
        </authorList>
    </citation>
    <scope>NUCLEOTIDE SEQUENCE</scope>
    <source>
        <strain evidence="9">ATCC30299</strain>
    </source>
</reference>
<evidence type="ECO:0000313" key="10">
    <source>
        <dbReference type="Proteomes" id="UP001162131"/>
    </source>
</evidence>
<dbReference type="PROSITE" id="PS50216">
    <property type="entry name" value="DHHC"/>
    <property type="match status" value="1"/>
</dbReference>
<keyword evidence="4 7" id="KW-1133">Transmembrane helix</keyword>
<evidence type="ECO:0000256" key="4">
    <source>
        <dbReference type="ARBA" id="ARBA00022989"/>
    </source>
</evidence>
<comment type="caution">
    <text evidence="9">The sequence shown here is derived from an EMBL/GenBank/DDBJ whole genome shotgun (WGS) entry which is preliminary data.</text>
</comment>
<dbReference type="PANTHER" id="PTHR12246">
    <property type="entry name" value="PALMITOYLTRANSFERASE ZDHHC16"/>
    <property type="match status" value="1"/>
</dbReference>
<keyword evidence="3 7" id="KW-0812">Transmembrane</keyword>
<evidence type="ECO:0000313" key="9">
    <source>
        <dbReference type="EMBL" id="CAG9320824.1"/>
    </source>
</evidence>
<comment type="domain">
    <text evidence="7">The DHHC domain is required for palmitoyltransferase activity.</text>
</comment>
<dbReference type="GO" id="GO:0016020">
    <property type="term" value="C:membrane"/>
    <property type="evidence" value="ECO:0007669"/>
    <property type="project" value="UniProtKB-SubCell"/>
</dbReference>
<dbReference type="Proteomes" id="UP001162131">
    <property type="component" value="Unassembled WGS sequence"/>
</dbReference>
<dbReference type="InterPro" id="IPR001594">
    <property type="entry name" value="Palmitoyltrfase_DHHC"/>
</dbReference>
<organism evidence="9 10">
    <name type="scientific">Blepharisma stoltei</name>
    <dbReference type="NCBI Taxonomy" id="1481888"/>
    <lineage>
        <taxon>Eukaryota</taxon>
        <taxon>Sar</taxon>
        <taxon>Alveolata</taxon>
        <taxon>Ciliophora</taxon>
        <taxon>Postciliodesmatophora</taxon>
        <taxon>Heterotrichea</taxon>
        <taxon>Heterotrichida</taxon>
        <taxon>Blepharismidae</taxon>
        <taxon>Blepharisma</taxon>
    </lineage>
</organism>
<comment type="similarity">
    <text evidence="7">Belongs to the DHHC palmitoyltransferase family.</text>
</comment>
<dbReference type="AlphaFoldDB" id="A0AAU9J4T5"/>
<keyword evidence="5 7" id="KW-0472">Membrane</keyword>
<feature type="transmembrane region" description="Helical" evidence="7">
    <location>
        <begin position="12"/>
        <end position="33"/>
    </location>
</feature>
<evidence type="ECO:0000256" key="1">
    <source>
        <dbReference type="ARBA" id="ARBA00004141"/>
    </source>
</evidence>
<sequence length="290" mass="33736">MVDILGCTFVALTYMFLALGEGIVVFQLIPLWFTKNNEYTWAGIFWMIIYNICMILAIISHLKALLGDPGYTPNLQIPDSIPLERLRYCDRCSQWKPERTHHCSTCQRCIQKMDHHCPWINNCVGAKNQKSFVLFLVYVFLVCLLTLIIMSSITYWYFTRSSKRVVSGSLFLFIASVMTSIFALTFMLFTAIMFWEQLWAIIHNQTEVEEMNRRIAPQKPIFENLKNSMGISVIMWWNPFAEPPEPDYMEPLEVQPKTESSTWVYWVGYAVCGCVILAATFIIVKVIWIK</sequence>
<feature type="transmembrane region" description="Helical" evidence="7">
    <location>
        <begin position="135"/>
        <end position="158"/>
    </location>
</feature>
<evidence type="ECO:0000256" key="3">
    <source>
        <dbReference type="ARBA" id="ARBA00022692"/>
    </source>
</evidence>
<keyword evidence="2 7" id="KW-0808">Transferase</keyword>
<proteinExistence type="inferred from homology"/>
<evidence type="ECO:0000256" key="5">
    <source>
        <dbReference type="ARBA" id="ARBA00023136"/>
    </source>
</evidence>
<gene>
    <name evidence="9" type="ORF">BSTOLATCC_MIC27403</name>
</gene>
<dbReference type="EMBL" id="CAJZBQ010000027">
    <property type="protein sequence ID" value="CAG9320824.1"/>
    <property type="molecule type" value="Genomic_DNA"/>
</dbReference>
<feature type="transmembrane region" description="Helical" evidence="7">
    <location>
        <begin position="170"/>
        <end position="195"/>
    </location>
</feature>
<protein>
    <recommendedName>
        <fullName evidence="7">Palmitoyltransferase</fullName>
        <ecNumber evidence="7">2.3.1.225</ecNumber>
    </recommendedName>
</protein>
<name>A0AAU9J4T5_9CILI</name>
<keyword evidence="10" id="KW-1185">Reference proteome</keyword>
<evidence type="ECO:0000256" key="2">
    <source>
        <dbReference type="ARBA" id="ARBA00022679"/>
    </source>
</evidence>
<feature type="transmembrane region" description="Helical" evidence="7">
    <location>
        <begin position="40"/>
        <end position="62"/>
    </location>
</feature>
<dbReference type="Pfam" id="PF01529">
    <property type="entry name" value="DHHC"/>
    <property type="match status" value="1"/>
</dbReference>
<dbReference type="InterPro" id="IPR039859">
    <property type="entry name" value="PFA4/ZDH16/20/ERF2-like"/>
</dbReference>
<evidence type="ECO:0000259" key="8">
    <source>
        <dbReference type="Pfam" id="PF01529"/>
    </source>
</evidence>
<evidence type="ECO:0000256" key="7">
    <source>
        <dbReference type="RuleBase" id="RU079119"/>
    </source>
</evidence>
<keyword evidence="6 7" id="KW-0012">Acyltransferase</keyword>
<comment type="subcellular location">
    <subcellularLocation>
        <location evidence="1">Membrane</location>
        <topology evidence="1">Multi-pass membrane protein</topology>
    </subcellularLocation>
</comment>
<comment type="catalytic activity">
    <reaction evidence="7">
        <text>L-cysteinyl-[protein] + hexadecanoyl-CoA = S-hexadecanoyl-L-cysteinyl-[protein] + CoA</text>
        <dbReference type="Rhea" id="RHEA:36683"/>
        <dbReference type="Rhea" id="RHEA-COMP:10131"/>
        <dbReference type="Rhea" id="RHEA-COMP:11032"/>
        <dbReference type="ChEBI" id="CHEBI:29950"/>
        <dbReference type="ChEBI" id="CHEBI:57287"/>
        <dbReference type="ChEBI" id="CHEBI:57379"/>
        <dbReference type="ChEBI" id="CHEBI:74151"/>
        <dbReference type="EC" id="2.3.1.225"/>
    </reaction>
</comment>
<feature type="domain" description="Palmitoyltransferase DHHC" evidence="8">
    <location>
        <begin position="85"/>
        <end position="213"/>
    </location>
</feature>
<evidence type="ECO:0000256" key="6">
    <source>
        <dbReference type="ARBA" id="ARBA00023315"/>
    </source>
</evidence>